<keyword evidence="4" id="KW-1185">Reference proteome</keyword>
<evidence type="ECO:0000313" key="3">
    <source>
        <dbReference type="EMBL" id="GAA0186525.1"/>
    </source>
</evidence>
<keyword evidence="1" id="KW-0472">Membrane</keyword>
<dbReference type="EMBL" id="BAABME010013775">
    <property type="protein sequence ID" value="GAA0186525.1"/>
    <property type="molecule type" value="Genomic_DNA"/>
</dbReference>
<evidence type="ECO:0008006" key="5">
    <source>
        <dbReference type="Google" id="ProtNLM"/>
    </source>
</evidence>
<proteinExistence type="predicted"/>
<dbReference type="EMBL" id="BAABME010001720">
    <property type="protein sequence ID" value="GAA0151123.1"/>
    <property type="molecule type" value="Genomic_DNA"/>
</dbReference>
<comment type="caution">
    <text evidence="2">The sequence shown here is derived from an EMBL/GenBank/DDBJ whole genome shotgun (WGS) entry which is preliminary data.</text>
</comment>
<gene>
    <name evidence="2" type="ORF">LIER_09911</name>
    <name evidence="3" type="ORF">LIER_33813</name>
</gene>
<dbReference type="PANTHER" id="PTHR37199">
    <property type="entry name" value="TRANSMEMBRANE PROTEIN"/>
    <property type="match status" value="1"/>
</dbReference>
<name>A0AAV3PJ33_LITER</name>
<keyword evidence="1" id="KW-1133">Transmembrane helix</keyword>
<accession>A0AAV3PJ33</accession>
<organism evidence="2 4">
    <name type="scientific">Lithospermum erythrorhizon</name>
    <name type="common">Purple gromwell</name>
    <name type="synonym">Lithospermum officinale var. erythrorhizon</name>
    <dbReference type="NCBI Taxonomy" id="34254"/>
    <lineage>
        <taxon>Eukaryota</taxon>
        <taxon>Viridiplantae</taxon>
        <taxon>Streptophyta</taxon>
        <taxon>Embryophyta</taxon>
        <taxon>Tracheophyta</taxon>
        <taxon>Spermatophyta</taxon>
        <taxon>Magnoliopsida</taxon>
        <taxon>eudicotyledons</taxon>
        <taxon>Gunneridae</taxon>
        <taxon>Pentapetalae</taxon>
        <taxon>asterids</taxon>
        <taxon>lamiids</taxon>
        <taxon>Boraginales</taxon>
        <taxon>Boraginaceae</taxon>
        <taxon>Boraginoideae</taxon>
        <taxon>Lithospermeae</taxon>
        <taxon>Lithospermum</taxon>
    </lineage>
</organism>
<evidence type="ECO:0000256" key="1">
    <source>
        <dbReference type="SAM" id="Phobius"/>
    </source>
</evidence>
<protein>
    <recommendedName>
        <fullName evidence="5">Transmembrane protein</fullName>
    </recommendedName>
</protein>
<evidence type="ECO:0000313" key="4">
    <source>
        <dbReference type="Proteomes" id="UP001454036"/>
    </source>
</evidence>
<evidence type="ECO:0000313" key="2">
    <source>
        <dbReference type="EMBL" id="GAA0151123.1"/>
    </source>
</evidence>
<feature type="transmembrane region" description="Helical" evidence="1">
    <location>
        <begin position="40"/>
        <end position="60"/>
    </location>
</feature>
<keyword evidence="1" id="KW-0812">Transmembrane</keyword>
<reference evidence="2 4" key="1">
    <citation type="submission" date="2024-01" db="EMBL/GenBank/DDBJ databases">
        <title>The complete chloroplast genome sequence of Lithospermum erythrorhizon: insights into the phylogenetic relationship among Boraginaceae species and the maternal lineages of purple gromwells.</title>
        <authorList>
            <person name="Okada T."/>
            <person name="Watanabe K."/>
        </authorList>
    </citation>
    <scope>NUCLEOTIDE SEQUENCE [LARGE SCALE GENOMIC DNA]</scope>
</reference>
<sequence length="95" mass="10231">MQQPHFYLKLFIIPRKNTHKLNMARNLLLEKQRGAFNSNVYVLFIGALVTLLLISSFLIFSCAQGAENKDKDDTAGDSNMYGAGCGAACGGACGG</sequence>
<dbReference type="AlphaFoldDB" id="A0AAV3PJ33"/>
<dbReference type="Proteomes" id="UP001454036">
    <property type="component" value="Unassembled WGS sequence"/>
</dbReference>
<dbReference type="PANTHER" id="PTHR37199:SF5">
    <property type="entry name" value="TRANSMEMBRANE PROTEIN"/>
    <property type="match status" value="1"/>
</dbReference>